<evidence type="ECO:0000313" key="2">
    <source>
        <dbReference type="EMBL" id="KAJ7782627.1"/>
    </source>
</evidence>
<dbReference type="AlphaFoldDB" id="A0AAD7KDQ5"/>
<feature type="domain" description="BTB" evidence="1">
    <location>
        <begin position="25"/>
        <end position="96"/>
    </location>
</feature>
<dbReference type="InterPro" id="IPR011333">
    <property type="entry name" value="SKP1/BTB/POZ_sf"/>
</dbReference>
<dbReference type="SUPFAM" id="SSF54695">
    <property type="entry name" value="POZ domain"/>
    <property type="match status" value="1"/>
</dbReference>
<sequence length="319" mass="36017">MSTSAKRQRTEDAPITRSEIWYQDGSVVLQAQDTQFRVHFSVLSQQSSFFREMHGLPQPPDQPTVEGCPVVEMQDDVSDVKHLLTAVYDPTFMAETAVPLPQIASLIRLGRKYDFKKLLDFAVGRLMFENPTTLAEYNALLGPDNTYTPTRIVHHAGIAFDMLTLARENNIVTALPCAYYRVVVSSDRAALFDGIPRGDGTVAALPQAVQRQCVLGYDGLLKAQFRKGYPFGWVTVWDFEEECECPDECSHTRTREFAKTSALRKPRVFILQNANFAGLCTECKERTADLMQEGRKKAWDELPSFFSLASSWNELKNDL</sequence>
<gene>
    <name evidence="2" type="ORF">B0H16DRAFT_1356978</name>
</gene>
<dbReference type="Gene3D" id="3.30.710.10">
    <property type="entry name" value="Potassium Channel Kv1.1, Chain A"/>
    <property type="match status" value="1"/>
</dbReference>
<protein>
    <recommendedName>
        <fullName evidence="1">BTB domain-containing protein</fullName>
    </recommendedName>
</protein>
<evidence type="ECO:0000259" key="1">
    <source>
        <dbReference type="PROSITE" id="PS50097"/>
    </source>
</evidence>
<dbReference type="PROSITE" id="PS50097">
    <property type="entry name" value="BTB"/>
    <property type="match status" value="1"/>
</dbReference>
<dbReference type="InterPro" id="IPR000210">
    <property type="entry name" value="BTB/POZ_dom"/>
</dbReference>
<accession>A0AAD7KDQ5</accession>
<dbReference type="Pfam" id="PF00651">
    <property type="entry name" value="BTB"/>
    <property type="match status" value="1"/>
</dbReference>
<evidence type="ECO:0000313" key="3">
    <source>
        <dbReference type="Proteomes" id="UP001215598"/>
    </source>
</evidence>
<proteinExistence type="predicted"/>
<name>A0AAD7KDQ5_9AGAR</name>
<organism evidence="2 3">
    <name type="scientific">Mycena metata</name>
    <dbReference type="NCBI Taxonomy" id="1033252"/>
    <lineage>
        <taxon>Eukaryota</taxon>
        <taxon>Fungi</taxon>
        <taxon>Dikarya</taxon>
        <taxon>Basidiomycota</taxon>
        <taxon>Agaricomycotina</taxon>
        <taxon>Agaricomycetes</taxon>
        <taxon>Agaricomycetidae</taxon>
        <taxon>Agaricales</taxon>
        <taxon>Marasmiineae</taxon>
        <taxon>Mycenaceae</taxon>
        <taxon>Mycena</taxon>
    </lineage>
</organism>
<keyword evidence="3" id="KW-1185">Reference proteome</keyword>
<comment type="caution">
    <text evidence="2">The sequence shown here is derived from an EMBL/GenBank/DDBJ whole genome shotgun (WGS) entry which is preliminary data.</text>
</comment>
<dbReference type="Proteomes" id="UP001215598">
    <property type="component" value="Unassembled WGS sequence"/>
</dbReference>
<reference evidence="2" key="1">
    <citation type="submission" date="2023-03" db="EMBL/GenBank/DDBJ databases">
        <title>Massive genome expansion in bonnet fungi (Mycena s.s.) driven by repeated elements and novel gene families across ecological guilds.</title>
        <authorList>
            <consortium name="Lawrence Berkeley National Laboratory"/>
            <person name="Harder C.B."/>
            <person name="Miyauchi S."/>
            <person name="Viragh M."/>
            <person name="Kuo A."/>
            <person name="Thoen E."/>
            <person name="Andreopoulos B."/>
            <person name="Lu D."/>
            <person name="Skrede I."/>
            <person name="Drula E."/>
            <person name="Henrissat B."/>
            <person name="Morin E."/>
            <person name="Kohler A."/>
            <person name="Barry K."/>
            <person name="LaButti K."/>
            <person name="Morin E."/>
            <person name="Salamov A."/>
            <person name="Lipzen A."/>
            <person name="Mereny Z."/>
            <person name="Hegedus B."/>
            <person name="Baldrian P."/>
            <person name="Stursova M."/>
            <person name="Weitz H."/>
            <person name="Taylor A."/>
            <person name="Grigoriev I.V."/>
            <person name="Nagy L.G."/>
            <person name="Martin F."/>
            <person name="Kauserud H."/>
        </authorList>
    </citation>
    <scope>NUCLEOTIDE SEQUENCE</scope>
    <source>
        <strain evidence="2">CBHHK182m</strain>
    </source>
</reference>
<dbReference type="EMBL" id="JARKIB010000003">
    <property type="protein sequence ID" value="KAJ7782627.1"/>
    <property type="molecule type" value="Genomic_DNA"/>
</dbReference>